<dbReference type="Proteomes" id="UP000593565">
    <property type="component" value="Unassembled WGS sequence"/>
</dbReference>
<gene>
    <name evidence="2" type="ORF">AMELA_G00136070</name>
</gene>
<evidence type="ECO:0000313" key="2">
    <source>
        <dbReference type="EMBL" id="KAF4083095.1"/>
    </source>
</evidence>
<evidence type="ECO:0000313" key="3">
    <source>
        <dbReference type="Proteomes" id="UP000593565"/>
    </source>
</evidence>
<reference evidence="2 3" key="1">
    <citation type="submission" date="2020-02" db="EMBL/GenBank/DDBJ databases">
        <title>A chromosome-scale genome assembly of the black bullhead catfish (Ameiurus melas).</title>
        <authorList>
            <person name="Wen M."/>
            <person name="Zham M."/>
            <person name="Cabau C."/>
            <person name="Klopp C."/>
            <person name="Donnadieu C."/>
            <person name="Roques C."/>
            <person name="Bouchez O."/>
            <person name="Lampietro C."/>
            <person name="Jouanno E."/>
            <person name="Herpin A."/>
            <person name="Louis A."/>
            <person name="Berthelot C."/>
            <person name="Parey E."/>
            <person name="Roest-Crollius H."/>
            <person name="Braasch I."/>
            <person name="Postlethwait J."/>
            <person name="Robinson-Rechavi M."/>
            <person name="Echchiki A."/>
            <person name="Begum T."/>
            <person name="Montfort J."/>
            <person name="Schartl M."/>
            <person name="Bobe J."/>
            <person name="Guiguen Y."/>
        </authorList>
    </citation>
    <scope>NUCLEOTIDE SEQUENCE [LARGE SCALE GENOMIC DNA]</scope>
    <source>
        <strain evidence="2">M_S1</strain>
        <tissue evidence="2">Blood</tissue>
    </source>
</reference>
<protein>
    <submittedName>
        <fullName evidence="2">Uncharacterized protein</fullName>
    </submittedName>
</protein>
<keyword evidence="3" id="KW-1185">Reference proteome</keyword>
<proteinExistence type="predicted"/>
<dbReference type="AlphaFoldDB" id="A0A7J6AJJ1"/>
<evidence type="ECO:0000256" key="1">
    <source>
        <dbReference type="SAM" id="MobiDB-lite"/>
    </source>
</evidence>
<organism evidence="2 3">
    <name type="scientific">Ameiurus melas</name>
    <name type="common">Black bullhead</name>
    <name type="synonym">Silurus melas</name>
    <dbReference type="NCBI Taxonomy" id="219545"/>
    <lineage>
        <taxon>Eukaryota</taxon>
        <taxon>Metazoa</taxon>
        <taxon>Chordata</taxon>
        <taxon>Craniata</taxon>
        <taxon>Vertebrata</taxon>
        <taxon>Euteleostomi</taxon>
        <taxon>Actinopterygii</taxon>
        <taxon>Neopterygii</taxon>
        <taxon>Teleostei</taxon>
        <taxon>Ostariophysi</taxon>
        <taxon>Siluriformes</taxon>
        <taxon>Ictaluridae</taxon>
        <taxon>Ameiurus</taxon>
    </lineage>
</organism>
<feature type="region of interest" description="Disordered" evidence="1">
    <location>
        <begin position="59"/>
        <end position="78"/>
    </location>
</feature>
<dbReference type="EMBL" id="JAAGNN010000011">
    <property type="protein sequence ID" value="KAF4083095.1"/>
    <property type="molecule type" value="Genomic_DNA"/>
</dbReference>
<comment type="caution">
    <text evidence="2">The sequence shown here is derived from an EMBL/GenBank/DDBJ whole genome shotgun (WGS) entry which is preliminary data.</text>
</comment>
<sequence>MTLKKNHNMKNNAWGPRAQLSSIEPPVLFTNAPERTAAPECMWVQISDQPRKEAQCAHIQPPHHGCSKRTARTLHPGA</sequence>
<name>A0A7J6AJJ1_AMEME</name>
<accession>A0A7J6AJJ1</accession>